<dbReference type="InterPro" id="IPR041805">
    <property type="entry name" value="ASMase/PPN1_MPP"/>
</dbReference>
<dbReference type="InterPro" id="IPR004843">
    <property type="entry name" value="Calcineurin-like_PHP"/>
</dbReference>
<evidence type="ECO:0000313" key="5">
    <source>
        <dbReference type="EMBL" id="KAJ7321017.1"/>
    </source>
</evidence>
<comment type="caution">
    <text evidence="5">The sequence shown here is derived from an EMBL/GenBank/DDBJ whole genome shotgun (WGS) entry which is preliminary data.</text>
</comment>
<dbReference type="Gene3D" id="3.60.21.10">
    <property type="match status" value="1"/>
</dbReference>
<dbReference type="Pfam" id="PF00149">
    <property type="entry name" value="Metallophos"/>
    <property type="match status" value="1"/>
</dbReference>
<organism evidence="5 6">
    <name type="scientific">Mycena albidolilacea</name>
    <dbReference type="NCBI Taxonomy" id="1033008"/>
    <lineage>
        <taxon>Eukaryota</taxon>
        <taxon>Fungi</taxon>
        <taxon>Dikarya</taxon>
        <taxon>Basidiomycota</taxon>
        <taxon>Agaricomycotina</taxon>
        <taxon>Agaricomycetes</taxon>
        <taxon>Agaricomycetidae</taxon>
        <taxon>Agaricales</taxon>
        <taxon>Marasmiineae</taxon>
        <taxon>Mycenaceae</taxon>
        <taxon>Mycena</taxon>
    </lineage>
</organism>
<evidence type="ECO:0000256" key="1">
    <source>
        <dbReference type="ARBA" id="ARBA00022801"/>
    </source>
</evidence>
<keyword evidence="1" id="KW-0378">Hydrolase</keyword>
<dbReference type="GO" id="GO:0005615">
    <property type="term" value="C:extracellular space"/>
    <property type="evidence" value="ECO:0007669"/>
    <property type="project" value="TreeGrafter"/>
</dbReference>
<reference evidence="5" key="1">
    <citation type="submission" date="2023-03" db="EMBL/GenBank/DDBJ databases">
        <title>Massive genome expansion in bonnet fungi (Mycena s.s.) driven by repeated elements and novel gene families across ecological guilds.</title>
        <authorList>
            <consortium name="Lawrence Berkeley National Laboratory"/>
            <person name="Harder C.B."/>
            <person name="Miyauchi S."/>
            <person name="Viragh M."/>
            <person name="Kuo A."/>
            <person name="Thoen E."/>
            <person name="Andreopoulos B."/>
            <person name="Lu D."/>
            <person name="Skrede I."/>
            <person name="Drula E."/>
            <person name="Henrissat B."/>
            <person name="Morin E."/>
            <person name="Kohler A."/>
            <person name="Barry K."/>
            <person name="LaButti K."/>
            <person name="Morin E."/>
            <person name="Salamov A."/>
            <person name="Lipzen A."/>
            <person name="Mereny Z."/>
            <person name="Hegedus B."/>
            <person name="Baldrian P."/>
            <person name="Stursova M."/>
            <person name="Weitz H."/>
            <person name="Taylor A."/>
            <person name="Grigoriev I.V."/>
            <person name="Nagy L.G."/>
            <person name="Martin F."/>
            <person name="Kauserud H."/>
        </authorList>
    </citation>
    <scope>NUCLEOTIDE SEQUENCE</scope>
    <source>
        <strain evidence="5">CBHHK002</strain>
    </source>
</reference>
<protein>
    <submittedName>
        <fullName evidence="5">Metallo-dependent phosphatase-like protein</fullName>
    </submittedName>
</protein>
<proteinExistence type="predicted"/>
<evidence type="ECO:0000256" key="2">
    <source>
        <dbReference type="ARBA" id="ARBA00023180"/>
    </source>
</evidence>
<dbReference type="Proteomes" id="UP001218218">
    <property type="component" value="Unassembled WGS sequence"/>
</dbReference>
<dbReference type="PANTHER" id="PTHR10340">
    <property type="entry name" value="SPHINGOMYELIN PHOSPHODIESTERASE"/>
    <property type="match status" value="1"/>
</dbReference>
<feature type="domain" description="Calcineurin-like phosphoesterase" evidence="4">
    <location>
        <begin position="533"/>
        <end position="740"/>
    </location>
</feature>
<dbReference type="AlphaFoldDB" id="A0AAD7EFQ1"/>
<keyword evidence="3" id="KW-0732">Signal</keyword>
<name>A0AAD7EFQ1_9AGAR</name>
<accession>A0AAD7EFQ1</accession>
<gene>
    <name evidence="5" type="ORF">DFH08DRAFT_942022</name>
</gene>
<dbReference type="GO" id="GO:0008081">
    <property type="term" value="F:phosphoric diester hydrolase activity"/>
    <property type="evidence" value="ECO:0007669"/>
    <property type="project" value="TreeGrafter"/>
</dbReference>
<sequence>MKLSLFGPVALAVAAPAFGAVVARVEGDLTSDIVPSKWLSIEQGIRYHNSSDLVPRRHRGRHLLWIRYRDRAPIISVIDDWCRIVLHDAGLCNFHVIHYALQHDSKELGARLGSTSFLPSLPHHRAIPCPPAFSLLFDALQCPSLSGSRHHRSCLRWLIFPIDIPDFIPLAQLLAPHESPHFHGHRFGGSIPALEAADEGLILGHSGLRSGGFIESSLYIYEAIPVNFIELTASTLWKDVIQTGAVFTAVCFELAKLYHGDVNKADSAGSNLPYHVRVDSGFPKYTKRFKVYPVVMCFGAFGVTISPLVQMYCAFLNFPERPVLLFSPSKIISEGRISAGMQMLLCTMQSLVGNRGAVLLRRRKGWLAFRSNSRLTLETTRVHNLGLANCRVGSQLRHMTIQRLRTRSMPFQPETDFADRVQKILDGSEHKVEFHAPDHRPRGKDGWFNLFRLMVQLSTIPQPPLNGVNNHICLQVARPPDANLALDSEVGAEANCTKSICCRDFDDSPAVPTVPAGPNGNSHCDSTITLADTLLEEVDRLNPRFSIFTGDVVEGATWIVDQVEVTTHLKAFNVQMAAKLTAPIFPSLGNHDSAPVNAFAHHEQHREQLAHWIGAPAAFEVDHHSGAYSAKVPGMDLRIIAANTQYWYKQNYWLYDSDVLQRDEALRRTSTLKTPDPNGIIAFVVDALQAAEDAGDRAWIIGHIPLGKEDTLIDQSNYYDQVLQRYKNTIAGQFFGHSHKDQFEVAYSNYSEQTAANAVGVGLIGPALTPTSGNPAFKMYEIDPDTFEVMDVRVMFTNISEPSFQVRPQWGLYYSARKTYGPLVGLSPNEPLSPAFWHNLTEVFAANETAFQMFNTFISRGGAVTACDAPSGCQNTTICDMRAFRSQDNCDTPAEGFSLRKRTSATHDSGECEGTGLAHILSRMVLAA</sequence>
<keyword evidence="2" id="KW-0325">Glycoprotein</keyword>
<evidence type="ECO:0000256" key="3">
    <source>
        <dbReference type="SAM" id="SignalP"/>
    </source>
</evidence>
<keyword evidence="6" id="KW-1185">Reference proteome</keyword>
<dbReference type="InterPro" id="IPR029052">
    <property type="entry name" value="Metallo-depent_PP-like"/>
</dbReference>
<evidence type="ECO:0000313" key="6">
    <source>
        <dbReference type="Proteomes" id="UP001218218"/>
    </source>
</evidence>
<evidence type="ECO:0000259" key="4">
    <source>
        <dbReference type="Pfam" id="PF00149"/>
    </source>
</evidence>
<dbReference type="SUPFAM" id="SSF56300">
    <property type="entry name" value="Metallo-dependent phosphatases"/>
    <property type="match status" value="1"/>
</dbReference>
<feature type="signal peptide" evidence="3">
    <location>
        <begin position="1"/>
        <end position="19"/>
    </location>
</feature>
<dbReference type="PANTHER" id="PTHR10340:SF34">
    <property type="entry name" value="SPHINGOMYELIN PHOSPHODIESTERASE"/>
    <property type="match status" value="1"/>
</dbReference>
<feature type="chain" id="PRO_5041947183" evidence="3">
    <location>
        <begin position="20"/>
        <end position="928"/>
    </location>
</feature>
<dbReference type="CDD" id="cd00842">
    <property type="entry name" value="MPP_ASMase"/>
    <property type="match status" value="1"/>
</dbReference>
<dbReference type="EMBL" id="JARIHO010000052">
    <property type="protein sequence ID" value="KAJ7321017.1"/>
    <property type="molecule type" value="Genomic_DNA"/>
</dbReference>